<dbReference type="InterPro" id="IPR016181">
    <property type="entry name" value="Acyl_CoA_acyltransferase"/>
</dbReference>
<reference evidence="2 3" key="1">
    <citation type="submission" date="2020-08" db="EMBL/GenBank/DDBJ databases">
        <title>Sequencing the genomes of 1000 actinobacteria strains.</title>
        <authorList>
            <person name="Klenk H.-P."/>
        </authorList>
    </citation>
    <scope>NUCLEOTIDE SEQUENCE [LARGE SCALE GENOMIC DNA]</scope>
    <source>
        <strain evidence="2 3">DSM 43150</strain>
    </source>
</reference>
<dbReference type="InterPro" id="IPR000182">
    <property type="entry name" value="GNAT_dom"/>
</dbReference>
<dbReference type="GO" id="GO:0005840">
    <property type="term" value="C:ribosome"/>
    <property type="evidence" value="ECO:0007669"/>
    <property type="project" value="UniProtKB-KW"/>
</dbReference>
<feature type="domain" description="N-acetyltransferase" evidence="1">
    <location>
        <begin position="4"/>
        <end position="190"/>
    </location>
</feature>
<name>A0A7W7MIE5_9ACTN</name>
<dbReference type="AlphaFoldDB" id="A0A7W7MIE5"/>
<evidence type="ECO:0000313" key="3">
    <source>
        <dbReference type="Proteomes" id="UP000590511"/>
    </source>
</evidence>
<evidence type="ECO:0000259" key="1">
    <source>
        <dbReference type="PROSITE" id="PS51186"/>
    </source>
</evidence>
<dbReference type="SUPFAM" id="SSF55729">
    <property type="entry name" value="Acyl-CoA N-acyltransferases (Nat)"/>
    <property type="match status" value="1"/>
</dbReference>
<dbReference type="Proteomes" id="UP000590511">
    <property type="component" value="Unassembled WGS sequence"/>
</dbReference>
<dbReference type="RefSeq" id="WP_188123368.1">
    <property type="nucleotide sequence ID" value="NZ_BOMP01000056.1"/>
</dbReference>
<dbReference type="EMBL" id="JACHNC010000001">
    <property type="protein sequence ID" value="MBB4751321.1"/>
    <property type="molecule type" value="Genomic_DNA"/>
</dbReference>
<dbReference type="Gene3D" id="3.40.630.30">
    <property type="match status" value="1"/>
</dbReference>
<proteinExistence type="predicted"/>
<evidence type="ECO:0000313" key="2">
    <source>
        <dbReference type="EMBL" id="MBB4751321.1"/>
    </source>
</evidence>
<gene>
    <name evidence="2" type="ORF">BJ964_005482</name>
</gene>
<accession>A0A7W7MIE5</accession>
<keyword evidence="2" id="KW-0689">Ribosomal protein</keyword>
<dbReference type="Pfam" id="PF00583">
    <property type="entry name" value="Acetyltransf_1"/>
    <property type="match status" value="1"/>
</dbReference>
<organism evidence="2 3">
    <name type="scientific">Actinoplanes lobatus</name>
    <dbReference type="NCBI Taxonomy" id="113568"/>
    <lineage>
        <taxon>Bacteria</taxon>
        <taxon>Bacillati</taxon>
        <taxon>Actinomycetota</taxon>
        <taxon>Actinomycetes</taxon>
        <taxon>Micromonosporales</taxon>
        <taxon>Micromonosporaceae</taxon>
        <taxon>Actinoplanes</taxon>
    </lineage>
</organism>
<keyword evidence="2" id="KW-0687">Ribonucleoprotein</keyword>
<dbReference type="GO" id="GO:0016747">
    <property type="term" value="F:acyltransferase activity, transferring groups other than amino-acyl groups"/>
    <property type="evidence" value="ECO:0007669"/>
    <property type="project" value="InterPro"/>
</dbReference>
<dbReference type="PROSITE" id="PS51186">
    <property type="entry name" value="GNAT"/>
    <property type="match status" value="1"/>
</dbReference>
<dbReference type="CDD" id="cd04301">
    <property type="entry name" value="NAT_SF"/>
    <property type="match status" value="1"/>
</dbReference>
<protein>
    <submittedName>
        <fullName evidence="2">Ribosomal protein S18 acetylase RimI-like enzyme</fullName>
    </submittedName>
</protein>
<comment type="caution">
    <text evidence="2">The sequence shown here is derived from an EMBL/GenBank/DDBJ whole genome shotgun (WGS) entry which is preliminary data.</text>
</comment>
<sequence length="190" mass="21171">MSGFTVRALDPATWPDFAALVEDQNGVWGGCWCMGFHSEGVGRDRTPQQNREDKQRRVAAGDAHAALVYDGDLCVGWCQFGPTGELPRIKHRRAYEVGLSVLPDWRITCFYVHKKYRRRGVAEAALAGALDEIARLGGGTVESYPEDTDGRTPSSSFLYNATVALFEGQGFTRTRQIGKHHWVVTRVVRK</sequence>